<reference evidence="1" key="1">
    <citation type="submission" date="2022-12" db="EMBL/GenBank/DDBJ databases">
        <title>Genome Sequence of Lasiodiplodia mahajangana.</title>
        <authorList>
            <person name="Buettner E."/>
        </authorList>
    </citation>
    <scope>NUCLEOTIDE SEQUENCE</scope>
    <source>
        <strain evidence="1">VT137</strain>
    </source>
</reference>
<comment type="caution">
    <text evidence="1">The sequence shown here is derived from an EMBL/GenBank/DDBJ whole genome shotgun (WGS) entry which is preliminary data.</text>
</comment>
<accession>A0ACC2J5H0</accession>
<sequence length="431" mass="48099">MESRMFTFRGSTDDYIQCLENEVSKLRKRIWELESTLTPPGEAILDLQNQGTEDGVPLAKQYEVQARKFLASVPKSNEEWLKKRKCAQIYTRKQAIHAFHILTRLQHDIHSSSESLGPGPEADALDILQDYSKFANKLQTTAEFSKRLSTYSTMIFFCLCVVARENGVPINKVDECIRAFVGNPKLSSSYSSRLRKASVWTAQIIEKLEKTLSHRAPELFLLFGNGMTILEQVNKALGTHLERVEFEARSRIVQEASEIHPQILTQLPPNSPSKEWRNHDSQPERRKSPNSWMHSRSNTCYNVDNHTGIPGFSAFGGEGANNVPSSARADITSNSVQANPTASVSDVTLTPTTIDHTEHAVGPTPYTGAQDTLFNFGEVEMLAHAASLPDFNFESTPDTNGVPISQDCGPLTEDPFMGSALSRCDLVRYFD</sequence>
<evidence type="ECO:0000313" key="1">
    <source>
        <dbReference type="EMBL" id="KAJ8122699.1"/>
    </source>
</evidence>
<keyword evidence="2" id="KW-1185">Reference proteome</keyword>
<protein>
    <submittedName>
        <fullName evidence="1">Uncharacterized protein</fullName>
    </submittedName>
</protein>
<dbReference type="Proteomes" id="UP001153332">
    <property type="component" value="Unassembled WGS sequence"/>
</dbReference>
<evidence type="ECO:0000313" key="2">
    <source>
        <dbReference type="Proteomes" id="UP001153332"/>
    </source>
</evidence>
<organism evidence="1 2">
    <name type="scientific">Lasiodiplodia mahajangana</name>
    <dbReference type="NCBI Taxonomy" id="1108764"/>
    <lineage>
        <taxon>Eukaryota</taxon>
        <taxon>Fungi</taxon>
        <taxon>Dikarya</taxon>
        <taxon>Ascomycota</taxon>
        <taxon>Pezizomycotina</taxon>
        <taxon>Dothideomycetes</taxon>
        <taxon>Dothideomycetes incertae sedis</taxon>
        <taxon>Botryosphaeriales</taxon>
        <taxon>Botryosphaeriaceae</taxon>
        <taxon>Lasiodiplodia</taxon>
    </lineage>
</organism>
<name>A0ACC2J5H0_9PEZI</name>
<proteinExistence type="predicted"/>
<gene>
    <name evidence="1" type="ORF">O1611_g9780</name>
</gene>
<dbReference type="EMBL" id="JAPUUL010003499">
    <property type="protein sequence ID" value="KAJ8122699.1"/>
    <property type="molecule type" value="Genomic_DNA"/>
</dbReference>